<reference evidence="2" key="2">
    <citation type="submission" date="2020-09" db="EMBL/GenBank/DDBJ databases">
        <authorList>
            <person name="Sun Q."/>
            <person name="Ohkuma M."/>
        </authorList>
    </citation>
    <scope>NUCLEOTIDE SEQUENCE</scope>
    <source>
        <strain evidence="2">JCM 3131</strain>
    </source>
</reference>
<comment type="caution">
    <text evidence="2">The sequence shown here is derived from an EMBL/GenBank/DDBJ whole genome shotgun (WGS) entry which is preliminary data.</text>
</comment>
<gene>
    <name evidence="2" type="ORF">GCM10010145_17640</name>
</gene>
<feature type="region of interest" description="Disordered" evidence="1">
    <location>
        <begin position="50"/>
        <end position="70"/>
    </location>
</feature>
<keyword evidence="3" id="KW-1185">Reference proteome</keyword>
<reference evidence="2" key="1">
    <citation type="journal article" date="2014" name="Int. J. Syst. Evol. Microbiol.">
        <title>Complete genome sequence of Corynebacterium casei LMG S-19264T (=DSM 44701T), isolated from a smear-ripened cheese.</title>
        <authorList>
            <consortium name="US DOE Joint Genome Institute (JGI-PGF)"/>
            <person name="Walter F."/>
            <person name="Albersmeier A."/>
            <person name="Kalinowski J."/>
            <person name="Ruckert C."/>
        </authorList>
    </citation>
    <scope>NUCLEOTIDE SEQUENCE</scope>
    <source>
        <strain evidence="2">JCM 3131</strain>
    </source>
</reference>
<dbReference type="Proteomes" id="UP000620156">
    <property type="component" value="Unassembled WGS sequence"/>
</dbReference>
<evidence type="ECO:0000313" key="3">
    <source>
        <dbReference type="Proteomes" id="UP000620156"/>
    </source>
</evidence>
<proteinExistence type="predicted"/>
<dbReference type="AlphaFoldDB" id="A0A918B9H3"/>
<evidence type="ECO:0000256" key="1">
    <source>
        <dbReference type="SAM" id="MobiDB-lite"/>
    </source>
</evidence>
<sequence length="70" mass="7444">MSILRSCARGPFTVFGPRRGLAETWAVMLTVSLGLHDYRAIFERIHTVSRVGAQSADSAGRAREGPGAAG</sequence>
<accession>A0A918B9H3</accession>
<name>A0A918B9H3_9ACTN</name>
<dbReference type="EMBL" id="BMQK01000003">
    <property type="protein sequence ID" value="GGQ49255.1"/>
    <property type="molecule type" value="Genomic_DNA"/>
</dbReference>
<protein>
    <submittedName>
        <fullName evidence="2">Uncharacterized protein</fullName>
    </submittedName>
</protein>
<organism evidence="2 3">
    <name type="scientific">Streptomyces ruber</name>
    <dbReference type="NCBI Taxonomy" id="83378"/>
    <lineage>
        <taxon>Bacteria</taxon>
        <taxon>Bacillati</taxon>
        <taxon>Actinomycetota</taxon>
        <taxon>Actinomycetes</taxon>
        <taxon>Kitasatosporales</taxon>
        <taxon>Streptomycetaceae</taxon>
        <taxon>Streptomyces</taxon>
    </lineage>
</organism>
<evidence type="ECO:0000313" key="2">
    <source>
        <dbReference type="EMBL" id="GGQ49255.1"/>
    </source>
</evidence>